<feature type="binding site" evidence="4">
    <location>
        <position position="160"/>
    </location>
    <ligand>
        <name>AMP</name>
        <dbReference type="ChEBI" id="CHEBI:456215"/>
    </ligand>
</feature>
<dbReference type="PANTHER" id="PTHR23359">
    <property type="entry name" value="NUCLEOTIDE KINASE"/>
    <property type="match status" value="1"/>
</dbReference>
<dbReference type="Pfam" id="PF05191">
    <property type="entry name" value="ADK_lid"/>
    <property type="match status" value="1"/>
</dbReference>
<comment type="pathway">
    <text evidence="4">Purine metabolism; AMP biosynthesis via salvage pathway; AMP from ADP: step 1/1.</text>
</comment>
<dbReference type="GO" id="GO:0005737">
    <property type="term" value="C:cytoplasm"/>
    <property type="evidence" value="ECO:0007669"/>
    <property type="project" value="UniProtKB-SubCell"/>
</dbReference>
<dbReference type="NCBIfam" id="TIGR01351">
    <property type="entry name" value="adk"/>
    <property type="match status" value="1"/>
</dbReference>
<keyword evidence="3 4" id="KW-0418">Kinase</keyword>
<feature type="binding site" evidence="4">
    <location>
        <begin position="57"/>
        <end position="59"/>
    </location>
    <ligand>
        <name>AMP</name>
        <dbReference type="ChEBI" id="CHEBI:456215"/>
    </ligand>
</feature>
<feature type="binding site" evidence="4">
    <location>
        <position position="36"/>
    </location>
    <ligand>
        <name>AMP</name>
        <dbReference type="ChEBI" id="CHEBI:456215"/>
    </ligand>
</feature>
<feature type="binding site" evidence="4">
    <location>
        <position position="199"/>
    </location>
    <ligand>
        <name>ATP</name>
        <dbReference type="ChEBI" id="CHEBI:30616"/>
    </ligand>
</feature>
<feature type="binding site" evidence="4">
    <location>
        <position position="92"/>
    </location>
    <ligand>
        <name>AMP</name>
        <dbReference type="ChEBI" id="CHEBI:456215"/>
    </ligand>
</feature>
<evidence type="ECO:0000256" key="2">
    <source>
        <dbReference type="ARBA" id="ARBA00022741"/>
    </source>
</evidence>
<dbReference type="CDD" id="cd01428">
    <property type="entry name" value="ADK"/>
    <property type="match status" value="1"/>
</dbReference>
<protein>
    <recommendedName>
        <fullName evidence="4">Adenylate kinase</fullName>
        <shortName evidence="4">AK</shortName>
        <ecNumber evidence="4">2.7.4.3</ecNumber>
    </recommendedName>
    <alternativeName>
        <fullName evidence="4">ATP-AMP transphosphorylase</fullName>
    </alternativeName>
    <alternativeName>
        <fullName evidence="4">ATP:AMP phosphotransferase</fullName>
    </alternativeName>
    <alternativeName>
        <fullName evidence="4">Adenylate monophosphate kinase</fullName>
    </alternativeName>
</protein>
<keyword evidence="4" id="KW-0862">Zinc</keyword>
<dbReference type="eggNOG" id="arCOG01046">
    <property type="taxonomic scope" value="Archaea"/>
</dbReference>
<feature type="binding site" evidence="4">
    <location>
        <position position="150"/>
    </location>
    <ligand>
        <name>Zn(2+)</name>
        <dbReference type="ChEBI" id="CHEBI:29105"/>
        <note>structural</note>
    </ligand>
</feature>
<comment type="subcellular location">
    <subcellularLocation>
        <location evidence="4">Cytoplasm</location>
    </subcellularLocation>
</comment>
<feature type="domain" description="Guanylate kinase-like" evidence="5">
    <location>
        <begin position="1"/>
        <end position="213"/>
    </location>
</feature>
<comment type="domain">
    <text evidence="4">Consists of three domains, a large central CORE domain and two small peripheral domains, NMPbind and LID, which undergo movements during catalysis. The LID domain closes over the site of phosphoryl transfer upon ATP binding. Assembling and dissambling the active center during each catalytic cycle provides an effective means to prevent ATP hydrolysis. Some bacteria have evolved a zinc-coordinating structure that stabilizes the LID domain.</text>
</comment>
<feature type="binding site" evidence="4">
    <location>
        <position position="171"/>
    </location>
    <ligand>
        <name>AMP</name>
        <dbReference type="ChEBI" id="CHEBI:456215"/>
    </ligand>
</feature>
<dbReference type="InterPro" id="IPR006259">
    <property type="entry name" value="Adenyl_kin_sub"/>
</dbReference>
<dbReference type="GO" id="GO:0008270">
    <property type="term" value="F:zinc ion binding"/>
    <property type="evidence" value="ECO:0007669"/>
    <property type="project" value="UniProtKB-UniRule"/>
</dbReference>
<keyword evidence="4" id="KW-0067">ATP-binding</keyword>
<dbReference type="HOGENOM" id="CLU_032354_1_2_2"/>
<dbReference type="Pfam" id="PF00406">
    <property type="entry name" value="ADK"/>
    <property type="match status" value="1"/>
</dbReference>
<dbReference type="RefSeq" id="WP_048090747.1">
    <property type="nucleotide sequence ID" value="NZ_CP009552.1"/>
</dbReference>
<dbReference type="GO" id="GO:0005524">
    <property type="term" value="F:ATP binding"/>
    <property type="evidence" value="ECO:0007669"/>
    <property type="project" value="UniProtKB-UniRule"/>
</dbReference>
<dbReference type="NCBIfam" id="NF001381">
    <property type="entry name" value="PRK00279.1-3"/>
    <property type="match status" value="1"/>
</dbReference>
<dbReference type="STRING" id="565033.GACE_0404"/>
<feature type="binding site" evidence="4">
    <location>
        <begin position="136"/>
        <end position="137"/>
    </location>
    <ligand>
        <name>ATP</name>
        <dbReference type="ChEBI" id="CHEBI:30616"/>
    </ligand>
</feature>
<dbReference type="NCBIfam" id="NF011100">
    <property type="entry name" value="PRK14527.1"/>
    <property type="match status" value="1"/>
</dbReference>
<dbReference type="GO" id="GO:0044209">
    <property type="term" value="P:AMP salvage"/>
    <property type="evidence" value="ECO:0007669"/>
    <property type="project" value="UniProtKB-UniRule"/>
</dbReference>
<feature type="region of interest" description="NMP" evidence="4">
    <location>
        <begin position="30"/>
        <end position="59"/>
    </location>
</feature>
<dbReference type="InterPro" id="IPR000850">
    <property type="entry name" value="Adenylat/UMP-CMP_kin"/>
</dbReference>
<dbReference type="PRINTS" id="PR00094">
    <property type="entry name" value="ADENYLTKNASE"/>
</dbReference>
<feature type="binding site" evidence="4">
    <location>
        <position position="127"/>
    </location>
    <ligand>
        <name>ATP</name>
        <dbReference type="ChEBI" id="CHEBI:30616"/>
    </ligand>
</feature>
<dbReference type="PROSITE" id="PS50052">
    <property type="entry name" value="GUANYLATE_KINASE_2"/>
    <property type="match status" value="1"/>
</dbReference>
<evidence type="ECO:0000313" key="6">
    <source>
        <dbReference type="EMBL" id="AIY89462.1"/>
    </source>
</evidence>
<sequence length="217" mass="24493">MNLILLGPPGAGKGTQAKRIVEKYGIPQISTGDMLRDAVAKGTELGKKAKEYMDKGELVPDEVVIGIVKERLMQPDCESGFILDGFPRTINQAEALDDILDEMNRRIDAVINIAVPDEEILKRIVYRRICKECGAVYNLIYSPPKVDGKCDKCGGDLYQRDDDKEETVKERLRVYREQTAPLIDYYSRKGSLKNVDGTKNIEEVWNQIVELLESIKE</sequence>
<dbReference type="InterPro" id="IPR027417">
    <property type="entry name" value="P-loop_NTPase"/>
</dbReference>
<dbReference type="Gene3D" id="3.40.50.300">
    <property type="entry name" value="P-loop containing nucleotide triphosphate hydrolases"/>
    <property type="match status" value="1"/>
</dbReference>
<feature type="binding site" evidence="4">
    <location>
        <position position="133"/>
    </location>
    <ligand>
        <name>Zn(2+)</name>
        <dbReference type="ChEBI" id="CHEBI:29105"/>
        <note>structural</note>
    </ligand>
</feature>
<dbReference type="GO" id="GO:0004017">
    <property type="term" value="F:AMP kinase activity"/>
    <property type="evidence" value="ECO:0007669"/>
    <property type="project" value="UniProtKB-UniRule"/>
</dbReference>
<comment type="similarity">
    <text evidence="4">Belongs to the adenylate kinase family.</text>
</comment>
<gene>
    <name evidence="4" type="primary">adk</name>
    <name evidence="6" type="ORF">GACE_0404</name>
</gene>
<proteinExistence type="inferred from homology"/>
<dbReference type="AlphaFoldDB" id="A0A0A7GEV1"/>
<dbReference type="InterPro" id="IPR008144">
    <property type="entry name" value="Guanylate_kin-like_dom"/>
</dbReference>
<dbReference type="InterPro" id="IPR007862">
    <property type="entry name" value="Adenylate_kinase_lid-dom"/>
</dbReference>
<comment type="catalytic activity">
    <reaction evidence="4">
        <text>AMP + ATP = 2 ADP</text>
        <dbReference type="Rhea" id="RHEA:12973"/>
        <dbReference type="ChEBI" id="CHEBI:30616"/>
        <dbReference type="ChEBI" id="CHEBI:456215"/>
        <dbReference type="ChEBI" id="CHEBI:456216"/>
        <dbReference type="EC" id="2.7.4.3"/>
    </reaction>
</comment>
<organism evidence="6 7">
    <name type="scientific">Geoglobus acetivorans</name>
    <dbReference type="NCBI Taxonomy" id="565033"/>
    <lineage>
        <taxon>Archaea</taxon>
        <taxon>Methanobacteriati</taxon>
        <taxon>Methanobacteriota</taxon>
        <taxon>Archaeoglobi</taxon>
        <taxon>Archaeoglobales</taxon>
        <taxon>Archaeoglobaceae</taxon>
        <taxon>Geoglobus</taxon>
    </lineage>
</organism>
<evidence type="ECO:0000256" key="4">
    <source>
        <dbReference type="HAMAP-Rule" id="MF_00235"/>
    </source>
</evidence>
<feature type="binding site" evidence="4">
    <location>
        <position position="31"/>
    </location>
    <ligand>
        <name>AMP</name>
        <dbReference type="ChEBI" id="CHEBI:456215"/>
    </ligand>
</feature>
<keyword evidence="4" id="KW-0545">Nucleotide biosynthesis</keyword>
<dbReference type="GeneID" id="24797008"/>
<dbReference type="KEGG" id="gac:GACE_0404"/>
<dbReference type="FunFam" id="3.40.50.300:FF:000106">
    <property type="entry name" value="Adenylate kinase mitochondrial"/>
    <property type="match status" value="1"/>
</dbReference>
<feature type="binding site" evidence="4">
    <location>
        <position position="130"/>
    </location>
    <ligand>
        <name>Zn(2+)</name>
        <dbReference type="ChEBI" id="CHEBI:29105"/>
        <note>structural</note>
    </ligand>
</feature>
<feature type="region of interest" description="LID" evidence="4">
    <location>
        <begin position="126"/>
        <end position="163"/>
    </location>
</feature>
<dbReference type="SUPFAM" id="SSF52540">
    <property type="entry name" value="P-loop containing nucleoside triphosphate hydrolases"/>
    <property type="match status" value="1"/>
</dbReference>
<evidence type="ECO:0000256" key="3">
    <source>
        <dbReference type="ARBA" id="ARBA00022777"/>
    </source>
</evidence>
<dbReference type="EMBL" id="CP009552">
    <property type="protein sequence ID" value="AIY89462.1"/>
    <property type="molecule type" value="Genomic_DNA"/>
</dbReference>
<feature type="binding site" evidence="4">
    <location>
        <begin position="10"/>
        <end position="15"/>
    </location>
    <ligand>
        <name>ATP</name>
        <dbReference type="ChEBI" id="CHEBI:30616"/>
    </ligand>
</feature>
<dbReference type="NCBIfam" id="NF001379">
    <property type="entry name" value="PRK00279.1-1"/>
    <property type="match status" value="1"/>
</dbReference>
<keyword evidence="1 4" id="KW-0808">Transferase</keyword>
<feature type="binding site" evidence="4">
    <location>
        <position position="153"/>
    </location>
    <ligand>
        <name>Zn(2+)</name>
        <dbReference type="ChEBI" id="CHEBI:29105"/>
        <note>structural</note>
    </ligand>
</feature>
<evidence type="ECO:0000259" key="5">
    <source>
        <dbReference type="PROSITE" id="PS50052"/>
    </source>
</evidence>
<keyword evidence="2 4" id="KW-0547">Nucleotide-binding</keyword>
<dbReference type="NCBIfam" id="NF001386">
    <property type="entry name" value="PRK00279.2-4"/>
    <property type="match status" value="1"/>
</dbReference>
<reference evidence="6 7" key="1">
    <citation type="journal article" date="2015" name="Appl. Environ. Microbiol.">
        <title>The Geoglobus acetivorans genome: Fe(III) reduction, acetate utilization, autotrophic growth, and degradation of aromatic compounds in a hyperthermophilic archaeon.</title>
        <authorList>
            <person name="Mardanov A.V."/>
            <person name="Slododkina G.B."/>
            <person name="Slobodkin A.I."/>
            <person name="Beletsky A.V."/>
            <person name="Gavrilov S.N."/>
            <person name="Kublanov I.V."/>
            <person name="Bonch-Osmolovskaya E.A."/>
            <person name="Skryabin K.G."/>
            <person name="Ravin N.V."/>
        </authorList>
    </citation>
    <scope>NUCLEOTIDE SEQUENCE [LARGE SCALE GENOMIC DNA]</scope>
    <source>
        <strain evidence="6 7">SBH6</strain>
    </source>
</reference>
<keyword evidence="4" id="KW-0963">Cytoplasm</keyword>
<comment type="function">
    <text evidence="4">Catalyzes the reversible transfer of the terminal phosphate group between ATP and AMP. Plays an important role in cellular energy homeostasis and in adenine nucleotide metabolism.</text>
</comment>
<dbReference type="InterPro" id="IPR033690">
    <property type="entry name" value="Adenylat_kinase_CS"/>
</dbReference>
<dbReference type="NCBIfam" id="NF011105">
    <property type="entry name" value="PRK14532.1"/>
    <property type="match status" value="1"/>
</dbReference>
<feature type="binding site" evidence="4">
    <location>
        <begin position="85"/>
        <end position="88"/>
    </location>
    <ligand>
        <name>AMP</name>
        <dbReference type="ChEBI" id="CHEBI:456215"/>
    </ligand>
</feature>
<evidence type="ECO:0000313" key="7">
    <source>
        <dbReference type="Proteomes" id="UP000030624"/>
    </source>
</evidence>
<comment type="subunit">
    <text evidence="4">Monomer.</text>
</comment>
<keyword evidence="4" id="KW-0479">Metal-binding</keyword>
<name>A0A0A7GEV1_GEOAI</name>
<dbReference type="EC" id="2.7.4.3" evidence="4"/>
<dbReference type="NCBIfam" id="NF001380">
    <property type="entry name" value="PRK00279.1-2"/>
    <property type="match status" value="1"/>
</dbReference>
<dbReference type="HAMAP" id="MF_00235">
    <property type="entry name" value="Adenylate_kinase_Adk"/>
    <property type="match status" value="1"/>
</dbReference>
<evidence type="ECO:0000256" key="1">
    <source>
        <dbReference type="ARBA" id="ARBA00022679"/>
    </source>
</evidence>
<dbReference type="UniPathway" id="UPA00588">
    <property type="reaction ID" value="UER00649"/>
</dbReference>
<accession>A0A0A7GEV1</accession>
<dbReference type="Proteomes" id="UP000030624">
    <property type="component" value="Chromosome"/>
</dbReference>
<dbReference type="PROSITE" id="PS00113">
    <property type="entry name" value="ADENYLATE_KINASE"/>
    <property type="match status" value="1"/>
</dbReference>